<dbReference type="PROSITE" id="PS51257">
    <property type="entry name" value="PROKAR_LIPOPROTEIN"/>
    <property type="match status" value="1"/>
</dbReference>
<keyword evidence="1" id="KW-0472">Membrane</keyword>
<keyword evidence="2" id="KW-0732">Signal</keyword>
<gene>
    <name evidence="3" type="ORF">C3L33_02530</name>
</gene>
<evidence type="ECO:0000256" key="2">
    <source>
        <dbReference type="SAM" id="SignalP"/>
    </source>
</evidence>
<keyword evidence="4" id="KW-1185">Reference proteome</keyword>
<evidence type="ECO:0000256" key="1">
    <source>
        <dbReference type="SAM" id="Phobius"/>
    </source>
</evidence>
<dbReference type="Proteomes" id="UP000428333">
    <property type="component" value="Linkage Group LG02"/>
</dbReference>
<dbReference type="EMBL" id="QEFC01000248">
    <property type="protein sequence ID" value="KAE9465557.1"/>
    <property type="molecule type" value="Genomic_DNA"/>
</dbReference>
<evidence type="ECO:0000313" key="3">
    <source>
        <dbReference type="EMBL" id="KAE9465557.1"/>
    </source>
</evidence>
<feature type="transmembrane region" description="Helical" evidence="1">
    <location>
        <begin position="57"/>
        <end position="79"/>
    </location>
</feature>
<comment type="caution">
    <text evidence="3">The sequence shown here is derived from an EMBL/GenBank/DDBJ whole genome shotgun (WGS) entry which is preliminary data.</text>
</comment>
<protein>
    <recommendedName>
        <fullName evidence="5">Secreted protein</fullName>
    </recommendedName>
</protein>
<feature type="non-terminal residue" evidence="3">
    <location>
        <position position="1"/>
    </location>
</feature>
<name>A0A6A4MGY8_9ERIC</name>
<evidence type="ECO:0000313" key="4">
    <source>
        <dbReference type="Proteomes" id="UP000428333"/>
    </source>
</evidence>
<feature type="signal peptide" evidence="2">
    <location>
        <begin position="1"/>
        <end position="33"/>
    </location>
</feature>
<proteinExistence type="predicted"/>
<accession>A0A6A4MGY8</accession>
<dbReference type="AlphaFoldDB" id="A0A6A4MGY8"/>
<feature type="chain" id="PRO_5025468838" description="Secreted protein" evidence="2">
    <location>
        <begin position="34"/>
        <end position="84"/>
    </location>
</feature>
<dbReference type="OrthoDB" id="1417267at2759"/>
<keyword evidence="1" id="KW-1133">Transmembrane helix</keyword>
<reference evidence="3 4" key="1">
    <citation type="journal article" date="2019" name="Genome Biol. Evol.">
        <title>The Rhododendron genome and chromosomal organization provide insight into shared whole-genome duplications across the heath family (Ericaceae).</title>
        <authorList>
            <person name="Soza V.L."/>
            <person name="Lindsley D."/>
            <person name="Waalkes A."/>
            <person name="Ramage E."/>
            <person name="Patwardhan R.P."/>
            <person name="Burton J.N."/>
            <person name="Adey A."/>
            <person name="Kumar A."/>
            <person name="Qiu R."/>
            <person name="Shendure J."/>
            <person name="Hall B."/>
        </authorList>
    </citation>
    <scope>NUCLEOTIDE SEQUENCE [LARGE SCALE GENOMIC DNA]</scope>
    <source>
        <strain evidence="3">RSF 1966-606</strain>
    </source>
</reference>
<keyword evidence="1" id="KW-0812">Transmembrane</keyword>
<organism evidence="3 4">
    <name type="scientific">Rhododendron williamsianum</name>
    <dbReference type="NCBI Taxonomy" id="262921"/>
    <lineage>
        <taxon>Eukaryota</taxon>
        <taxon>Viridiplantae</taxon>
        <taxon>Streptophyta</taxon>
        <taxon>Embryophyta</taxon>
        <taxon>Tracheophyta</taxon>
        <taxon>Spermatophyta</taxon>
        <taxon>Magnoliopsida</taxon>
        <taxon>eudicotyledons</taxon>
        <taxon>Gunneridae</taxon>
        <taxon>Pentapetalae</taxon>
        <taxon>asterids</taxon>
        <taxon>Ericales</taxon>
        <taxon>Ericaceae</taxon>
        <taxon>Ericoideae</taxon>
        <taxon>Rhodoreae</taxon>
        <taxon>Rhododendron</taxon>
    </lineage>
</organism>
<sequence>MVRVHSSTALAETVSWYCALMLALMLVLSCCESTEDDEYYTVQMVRKGMMKRPCDEIYVVEIDLLILVMSLARFSLVWLRQCKS</sequence>
<evidence type="ECO:0008006" key="5">
    <source>
        <dbReference type="Google" id="ProtNLM"/>
    </source>
</evidence>